<sequence>MIEVTEAARHYRTSDGVVRAVDGVSFTVAEGETLGLVGESGCGKSTTAKLLVALERPTAGRILVDGIDVATARGADLRRLRRTIQLVFQDPYASLNPRRRISATLAEVLTVHDLARGSAATRRVGELLEMVGLPASVGDRYPHQLSGGQRQRVGIARALAVQPRVLVLDEPVSALDVSVRAEVMNLLASLRASLGLTYLFISHDLGMVRHLCDRIAVMYLGKVVEAGGWQQVSDDPLHPYTRSLHDAVPVADPAVESGRSARTLTGEVPDPAAPPPGCRFHPRCPIAEDRCGTTEPPLLARPDGNRVVACHLV</sequence>
<dbReference type="Pfam" id="PF08352">
    <property type="entry name" value="oligo_HPY"/>
    <property type="match status" value="1"/>
</dbReference>
<dbReference type="Pfam" id="PF00005">
    <property type="entry name" value="ABC_tran"/>
    <property type="match status" value="1"/>
</dbReference>
<dbReference type="SUPFAM" id="SSF52540">
    <property type="entry name" value="P-loop containing nucleoside triphosphate hydrolases"/>
    <property type="match status" value="1"/>
</dbReference>
<dbReference type="InterPro" id="IPR013563">
    <property type="entry name" value="Oligopep_ABC_C"/>
</dbReference>
<dbReference type="InterPro" id="IPR017871">
    <property type="entry name" value="ABC_transporter-like_CS"/>
</dbReference>
<dbReference type="CDD" id="cd03257">
    <property type="entry name" value="ABC_NikE_OppD_transporters"/>
    <property type="match status" value="1"/>
</dbReference>
<keyword evidence="3" id="KW-0547">Nucleotide-binding</keyword>
<dbReference type="FunFam" id="3.40.50.300:FF:000016">
    <property type="entry name" value="Oligopeptide ABC transporter ATP-binding component"/>
    <property type="match status" value="1"/>
</dbReference>
<dbReference type="GO" id="GO:0015833">
    <property type="term" value="P:peptide transport"/>
    <property type="evidence" value="ECO:0007669"/>
    <property type="project" value="InterPro"/>
</dbReference>
<evidence type="ECO:0000256" key="2">
    <source>
        <dbReference type="ARBA" id="ARBA00022448"/>
    </source>
</evidence>
<reference evidence="6 7" key="1">
    <citation type="submission" date="2020-08" db="EMBL/GenBank/DDBJ databases">
        <title>Whole genome shotgun sequence of Actinocatenispora thailandica NBRC 105041.</title>
        <authorList>
            <person name="Komaki H."/>
            <person name="Tamura T."/>
        </authorList>
    </citation>
    <scope>NUCLEOTIDE SEQUENCE [LARGE SCALE GENOMIC DNA]</scope>
    <source>
        <strain evidence="6 7">NBRC 105041</strain>
    </source>
</reference>
<dbReference type="KEGG" id="atl:Athai_34820"/>
<comment type="similarity">
    <text evidence="1">Belongs to the ABC transporter superfamily.</text>
</comment>
<dbReference type="InterPro" id="IPR003439">
    <property type="entry name" value="ABC_transporter-like_ATP-bd"/>
</dbReference>
<dbReference type="GO" id="GO:0055085">
    <property type="term" value="P:transmembrane transport"/>
    <property type="evidence" value="ECO:0007669"/>
    <property type="project" value="UniProtKB-ARBA"/>
</dbReference>
<evidence type="ECO:0000256" key="4">
    <source>
        <dbReference type="ARBA" id="ARBA00022840"/>
    </source>
</evidence>
<dbReference type="InterPro" id="IPR050319">
    <property type="entry name" value="ABC_transp_ATP-bind"/>
</dbReference>
<dbReference type="PANTHER" id="PTHR43776:SF7">
    <property type="entry name" value="D,D-DIPEPTIDE TRANSPORT ATP-BINDING PROTEIN DDPF-RELATED"/>
    <property type="match status" value="1"/>
</dbReference>
<dbReference type="NCBIfam" id="TIGR01727">
    <property type="entry name" value="oligo_HPY"/>
    <property type="match status" value="1"/>
</dbReference>
<accession>A0A7R7DQE2</accession>
<organism evidence="6 7">
    <name type="scientific">Actinocatenispora thailandica</name>
    <dbReference type="NCBI Taxonomy" id="227318"/>
    <lineage>
        <taxon>Bacteria</taxon>
        <taxon>Bacillati</taxon>
        <taxon>Actinomycetota</taxon>
        <taxon>Actinomycetes</taxon>
        <taxon>Micromonosporales</taxon>
        <taxon>Micromonosporaceae</taxon>
        <taxon>Actinocatenispora</taxon>
    </lineage>
</organism>
<dbReference type="AlphaFoldDB" id="A0A7R7DQE2"/>
<evidence type="ECO:0000256" key="1">
    <source>
        <dbReference type="ARBA" id="ARBA00005417"/>
    </source>
</evidence>
<dbReference type="InterPro" id="IPR003593">
    <property type="entry name" value="AAA+_ATPase"/>
</dbReference>
<dbReference type="Gene3D" id="3.40.50.300">
    <property type="entry name" value="P-loop containing nucleotide triphosphate hydrolases"/>
    <property type="match status" value="1"/>
</dbReference>
<dbReference type="Proteomes" id="UP000611640">
    <property type="component" value="Chromosome"/>
</dbReference>
<protein>
    <submittedName>
        <fullName evidence="6">ABC transporter ATP-binding protein</fullName>
    </submittedName>
</protein>
<dbReference type="GO" id="GO:0016887">
    <property type="term" value="F:ATP hydrolysis activity"/>
    <property type="evidence" value="ECO:0007669"/>
    <property type="project" value="InterPro"/>
</dbReference>
<proteinExistence type="inferred from homology"/>
<gene>
    <name evidence="6" type="ORF">Athai_34820</name>
</gene>
<evidence type="ECO:0000313" key="6">
    <source>
        <dbReference type="EMBL" id="BCJ35979.1"/>
    </source>
</evidence>
<evidence type="ECO:0000256" key="3">
    <source>
        <dbReference type="ARBA" id="ARBA00022741"/>
    </source>
</evidence>
<feature type="domain" description="ABC transporter" evidence="5">
    <location>
        <begin position="2"/>
        <end position="245"/>
    </location>
</feature>
<dbReference type="GO" id="GO:0005524">
    <property type="term" value="F:ATP binding"/>
    <property type="evidence" value="ECO:0007669"/>
    <property type="project" value="UniProtKB-KW"/>
</dbReference>
<name>A0A7R7DQE2_9ACTN</name>
<evidence type="ECO:0000259" key="5">
    <source>
        <dbReference type="PROSITE" id="PS50893"/>
    </source>
</evidence>
<dbReference type="PROSITE" id="PS00211">
    <property type="entry name" value="ABC_TRANSPORTER_1"/>
    <property type="match status" value="1"/>
</dbReference>
<dbReference type="RefSeq" id="WP_203962418.1">
    <property type="nucleotide sequence ID" value="NZ_AP023355.1"/>
</dbReference>
<dbReference type="EMBL" id="AP023355">
    <property type="protein sequence ID" value="BCJ35979.1"/>
    <property type="molecule type" value="Genomic_DNA"/>
</dbReference>
<keyword evidence="4 6" id="KW-0067">ATP-binding</keyword>
<evidence type="ECO:0000313" key="7">
    <source>
        <dbReference type="Proteomes" id="UP000611640"/>
    </source>
</evidence>
<keyword evidence="2" id="KW-0813">Transport</keyword>
<dbReference type="InterPro" id="IPR027417">
    <property type="entry name" value="P-loop_NTPase"/>
</dbReference>
<keyword evidence="7" id="KW-1185">Reference proteome</keyword>
<dbReference type="PROSITE" id="PS50893">
    <property type="entry name" value="ABC_TRANSPORTER_2"/>
    <property type="match status" value="1"/>
</dbReference>
<dbReference type="SMART" id="SM00382">
    <property type="entry name" value="AAA"/>
    <property type="match status" value="1"/>
</dbReference>
<dbReference type="PANTHER" id="PTHR43776">
    <property type="entry name" value="TRANSPORT ATP-BINDING PROTEIN"/>
    <property type="match status" value="1"/>
</dbReference>